<dbReference type="Pfam" id="PF00480">
    <property type="entry name" value="ROK"/>
    <property type="match status" value="1"/>
</dbReference>
<comment type="similarity">
    <text evidence="1">Belongs to the ROK (NagC/XylR) family.</text>
</comment>
<dbReference type="Pfam" id="PF13412">
    <property type="entry name" value="HTH_24"/>
    <property type="match status" value="1"/>
</dbReference>
<evidence type="ECO:0000256" key="1">
    <source>
        <dbReference type="ARBA" id="ARBA00006479"/>
    </source>
</evidence>
<sequence length="402" mass="41785">MDDPRGDGRGAALKRLRRSHQDTVLAALARPGGLSRAELAEHTGLSRSTLYTIVGDLLADGAVLEVPGSAVPGSRGRRATRITANPRGAVRIGLDIGRSRVHVAFVDTAGRRLATGTRQLPPLPHWNRRTDAAIGLIRKVAADHDLSAAAPRGIGIGLPGPVHLDERGRILGEDTRIRQLRRVQDRIGEAFGAPTAVGNNTRYAALGEALWGGARGAENVLYIRVSDAVGGGIVCQGRLLTGRRGAAGELGHLVADPAGPPCYCGGSGCLETYTAIPALLEQCRENGLTVADAADLVRAVRAEDPAACRAVTGAADLLGAHLARLAAVFDPDQVIVGGPLAGLDRDFLARIRSLVRVHCLASVGEPPEVRAAELDDDAGALGAVAALERGSEPLSVANLQAR</sequence>
<dbReference type="InterPro" id="IPR001387">
    <property type="entry name" value="Cro/C1-type_HTH"/>
</dbReference>
<dbReference type="PANTHER" id="PTHR18964:SF149">
    <property type="entry name" value="BIFUNCTIONAL UDP-N-ACETYLGLUCOSAMINE 2-EPIMERASE_N-ACETYLMANNOSAMINE KINASE"/>
    <property type="match status" value="1"/>
</dbReference>
<dbReference type="STRING" id="1428644.BIV57_01285"/>
<gene>
    <name evidence="2" type="ORF">BIV57_01285</name>
</gene>
<dbReference type="AlphaFoldDB" id="A0A1J7CIR8"/>
<evidence type="ECO:0000313" key="2">
    <source>
        <dbReference type="EMBL" id="OIV39530.1"/>
    </source>
</evidence>
<comment type="caution">
    <text evidence="2">The sequence shown here is derived from an EMBL/GenBank/DDBJ whole genome shotgun (WGS) entry which is preliminary data.</text>
</comment>
<organism evidence="2 3">
    <name type="scientific">Mangrovactinospora gilvigrisea</name>
    <dbReference type="NCBI Taxonomy" id="1428644"/>
    <lineage>
        <taxon>Bacteria</taxon>
        <taxon>Bacillati</taxon>
        <taxon>Actinomycetota</taxon>
        <taxon>Actinomycetes</taxon>
        <taxon>Kitasatosporales</taxon>
        <taxon>Streptomycetaceae</taxon>
        <taxon>Mangrovactinospora</taxon>
    </lineage>
</organism>
<dbReference type="Gene3D" id="1.10.10.10">
    <property type="entry name" value="Winged helix-like DNA-binding domain superfamily/Winged helix DNA-binding domain"/>
    <property type="match status" value="1"/>
</dbReference>
<dbReference type="InterPro" id="IPR043129">
    <property type="entry name" value="ATPase_NBD"/>
</dbReference>
<dbReference type="InterPro" id="IPR036388">
    <property type="entry name" value="WH-like_DNA-bd_sf"/>
</dbReference>
<dbReference type="InterPro" id="IPR036390">
    <property type="entry name" value="WH_DNA-bd_sf"/>
</dbReference>
<dbReference type="SUPFAM" id="SSF46785">
    <property type="entry name" value="Winged helix' DNA-binding domain"/>
    <property type="match status" value="1"/>
</dbReference>
<protein>
    <submittedName>
        <fullName evidence="2">Uncharacterized protein</fullName>
    </submittedName>
</protein>
<dbReference type="InterPro" id="IPR000600">
    <property type="entry name" value="ROK"/>
</dbReference>
<keyword evidence="3" id="KW-1185">Reference proteome</keyword>
<evidence type="ECO:0000313" key="3">
    <source>
        <dbReference type="Proteomes" id="UP000243342"/>
    </source>
</evidence>
<name>A0A1J7CIR8_9ACTN</name>
<dbReference type="Gene3D" id="3.30.420.40">
    <property type="match status" value="2"/>
</dbReference>
<reference evidence="2 3" key="1">
    <citation type="submission" date="2016-10" db="EMBL/GenBank/DDBJ databases">
        <title>Genome sequence of Streptomyces gilvigriseus MUSC 26.</title>
        <authorList>
            <person name="Lee L.-H."/>
            <person name="Ser H.-L."/>
        </authorList>
    </citation>
    <scope>NUCLEOTIDE SEQUENCE [LARGE SCALE GENOMIC DNA]</scope>
    <source>
        <strain evidence="2 3">MUSC 26</strain>
    </source>
</reference>
<dbReference type="PANTHER" id="PTHR18964">
    <property type="entry name" value="ROK (REPRESSOR, ORF, KINASE) FAMILY"/>
    <property type="match status" value="1"/>
</dbReference>
<proteinExistence type="inferred from homology"/>
<dbReference type="Proteomes" id="UP000243342">
    <property type="component" value="Unassembled WGS sequence"/>
</dbReference>
<dbReference type="SUPFAM" id="SSF53067">
    <property type="entry name" value="Actin-like ATPase domain"/>
    <property type="match status" value="1"/>
</dbReference>
<dbReference type="CDD" id="cd00093">
    <property type="entry name" value="HTH_XRE"/>
    <property type="match status" value="1"/>
</dbReference>
<dbReference type="EMBL" id="MLCF01000002">
    <property type="protein sequence ID" value="OIV39530.1"/>
    <property type="molecule type" value="Genomic_DNA"/>
</dbReference>
<accession>A0A1J7CIR8</accession>